<sequence>MAKQFLQTWLPSHDKVASLKLMRLLGKHALNPLIWYINRHSIAKAVFIGTFFGLLPIPFHSVFIALFACIFEVNLPIGLTLAWLSNPLTIVPIIYLAFWFGTKIYHVNMINKDMILGVLHQIEHWIMNFGHGHIDFSLAKILISGLFIEAFIFAVLFYTVTLILWRLSVIRAWNKRNHSF</sequence>
<evidence type="ECO:0000313" key="3">
    <source>
        <dbReference type="EMBL" id="OEY91473.1"/>
    </source>
</evidence>
<feature type="transmembrane region" description="Helical" evidence="1">
    <location>
        <begin position="81"/>
        <end position="101"/>
    </location>
</feature>
<proteinExistence type="predicted"/>
<evidence type="ECO:0000313" key="4">
    <source>
        <dbReference type="Proteomes" id="UP000185895"/>
    </source>
</evidence>
<dbReference type="AlphaFoldDB" id="A0A1E7QWL4"/>
<dbReference type="PANTHER" id="PTHR40547">
    <property type="entry name" value="SLL0298 PROTEIN"/>
    <property type="match status" value="1"/>
</dbReference>
<accession>A0A1E7QWL4</accession>
<dbReference type="PANTHER" id="PTHR40547:SF1">
    <property type="entry name" value="SLL0298 PROTEIN"/>
    <property type="match status" value="1"/>
</dbReference>
<keyword evidence="4" id="KW-1185">Reference proteome</keyword>
<organism evidence="3 4">
    <name type="scientific">Acinetobacter qingfengensis</name>
    <dbReference type="NCBI Taxonomy" id="1262585"/>
    <lineage>
        <taxon>Bacteria</taxon>
        <taxon>Pseudomonadati</taxon>
        <taxon>Pseudomonadota</taxon>
        <taxon>Gammaproteobacteria</taxon>
        <taxon>Moraxellales</taxon>
        <taxon>Moraxellaceae</taxon>
        <taxon>Acinetobacter</taxon>
    </lineage>
</organism>
<dbReference type="Proteomes" id="UP000185895">
    <property type="component" value="Unassembled WGS sequence"/>
</dbReference>
<keyword evidence="1" id="KW-0812">Transmembrane</keyword>
<dbReference type="OrthoDB" id="9786029at2"/>
<feature type="domain" description="DUF2062" evidence="2">
    <location>
        <begin position="23"/>
        <end position="173"/>
    </location>
</feature>
<evidence type="ECO:0000256" key="1">
    <source>
        <dbReference type="SAM" id="Phobius"/>
    </source>
</evidence>
<keyword evidence="1" id="KW-0472">Membrane</keyword>
<gene>
    <name evidence="3" type="ORF">BJI46_06985</name>
</gene>
<keyword evidence="1" id="KW-1133">Transmembrane helix</keyword>
<dbReference type="EMBL" id="MKKK01000074">
    <property type="protein sequence ID" value="OEY91473.1"/>
    <property type="molecule type" value="Genomic_DNA"/>
</dbReference>
<reference evidence="3 4" key="1">
    <citation type="submission" date="2016-09" db="EMBL/GenBank/DDBJ databases">
        <authorList>
            <person name="Capua I."/>
            <person name="De Benedictis P."/>
            <person name="Joannis T."/>
            <person name="Lombin L.H."/>
            <person name="Cattoli G."/>
        </authorList>
    </citation>
    <scope>NUCLEOTIDE SEQUENCE [LARGE SCALE GENOMIC DNA]</scope>
    <source>
        <strain evidence="3 4">ANC 4671</strain>
    </source>
</reference>
<feature type="transmembrane region" description="Helical" evidence="1">
    <location>
        <begin position="45"/>
        <end position="69"/>
    </location>
</feature>
<dbReference type="Pfam" id="PF09835">
    <property type="entry name" value="DUF2062"/>
    <property type="match status" value="1"/>
</dbReference>
<evidence type="ECO:0000259" key="2">
    <source>
        <dbReference type="Pfam" id="PF09835"/>
    </source>
</evidence>
<comment type="caution">
    <text evidence="3">The sequence shown here is derived from an EMBL/GenBank/DDBJ whole genome shotgun (WGS) entry which is preliminary data.</text>
</comment>
<dbReference type="InterPro" id="IPR018639">
    <property type="entry name" value="DUF2062"/>
</dbReference>
<name>A0A1E7QWL4_9GAMM</name>
<protein>
    <recommendedName>
        <fullName evidence="2">DUF2062 domain-containing protein</fullName>
    </recommendedName>
</protein>
<feature type="transmembrane region" description="Helical" evidence="1">
    <location>
        <begin position="141"/>
        <end position="165"/>
    </location>
</feature>